<protein>
    <submittedName>
        <fullName evidence="1">Uncharacterized protein</fullName>
    </submittedName>
</protein>
<name>A0AAW1PXT8_9CHLO</name>
<reference evidence="1 2" key="1">
    <citation type="journal article" date="2024" name="Nat. Commun.">
        <title>Phylogenomics reveals the evolutionary origins of lichenization in chlorophyte algae.</title>
        <authorList>
            <person name="Puginier C."/>
            <person name="Libourel C."/>
            <person name="Otte J."/>
            <person name="Skaloud P."/>
            <person name="Haon M."/>
            <person name="Grisel S."/>
            <person name="Petersen M."/>
            <person name="Berrin J.G."/>
            <person name="Delaux P.M."/>
            <person name="Dal Grande F."/>
            <person name="Keller J."/>
        </authorList>
    </citation>
    <scope>NUCLEOTIDE SEQUENCE [LARGE SCALE GENOMIC DNA]</scope>
    <source>
        <strain evidence="1 2">SAG 2043</strain>
    </source>
</reference>
<keyword evidence="2" id="KW-1185">Reference proteome</keyword>
<evidence type="ECO:0000313" key="2">
    <source>
        <dbReference type="Proteomes" id="UP001489004"/>
    </source>
</evidence>
<gene>
    <name evidence="1" type="ORF">WJX72_006509</name>
</gene>
<dbReference type="EMBL" id="JALJOR010000008">
    <property type="protein sequence ID" value="KAK9812959.1"/>
    <property type="molecule type" value="Genomic_DNA"/>
</dbReference>
<organism evidence="1 2">
    <name type="scientific">[Myrmecia] bisecta</name>
    <dbReference type="NCBI Taxonomy" id="41462"/>
    <lineage>
        <taxon>Eukaryota</taxon>
        <taxon>Viridiplantae</taxon>
        <taxon>Chlorophyta</taxon>
        <taxon>core chlorophytes</taxon>
        <taxon>Trebouxiophyceae</taxon>
        <taxon>Trebouxiales</taxon>
        <taxon>Trebouxiaceae</taxon>
        <taxon>Myrmecia</taxon>
    </lineage>
</organism>
<evidence type="ECO:0000313" key="1">
    <source>
        <dbReference type="EMBL" id="KAK9812959.1"/>
    </source>
</evidence>
<dbReference type="Proteomes" id="UP001489004">
    <property type="component" value="Unassembled WGS sequence"/>
</dbReference>
<proteinExistence type="predicted"/>
<accession>A0AAW1PXT8</accession>
<comment type="caution">
    <text evidence="1">The sequence shown here is derived from an EMBL/GenBank/DDBJ whole genome shotgun (WGS) entry which is preliminary data.</text>
</comment>
<sequence length="198" mass="22855">MRAARRPIRDQHRTAWWTATQPRQIRVHAKKPSHHDQDKIKAARSTQLQATDVLAKLLGARDPDAVRAVAQEYIEHLSEQFFMISSTYLEMAKKEGNAEMFGQMQNVLKIAMEEKQKTLRPEIQLLNRLIAEDSSSARKQILNTQEAGRTLVMNNRYFFGLLDKFTRDVNGQPDNARKMKLSMQLREIKKEATARIPA</sequence>
<dbReference type="AlphaFoldDB" id="A0AAW1PXT8"/>